<dbReference type="VEuPathDB" id="FungiDB:PV09_04223"/>
<comment type="similarity">
    <text evidence="1">Belongs to the paxM FAD-dependent monooxygenase family.</text>
</comment>
<name>A0A0D2B179_9PEZI</name>
<reference evidence="7 8" key="1">
    <citation type="submission" date="2015-01" db="EMBL/GenBank/DDBJ databases">
        <title>The Genome Sequence of Ochroconis gallopava CBS43764.</title>
        <authorList>
            <consortium name="The Broad Institute Genomics Platform"/>
            <person name="Cuomo C."/>
            <person name="de Hoog S."/>
            <person name="Gorbushina A."/>
            <person name="Stielow B."/>
            <person name="Teixiera M."/>
            <person name="Abouelleil A."/>
            <person name="Chapman S.B."/>
            <person name="Priest M."/>
            <person name="Young S.K."/>
            <person name="Wortman J."/>
            <person name="Nusbaum C."/>
            <person name="Birren B."/>
        </authorList>
    </citation>
    <scope>NUCLEOTIDE SEQUENCE [LARGE SCALE GENOMIC DNA]</scope>
    <source>
        <strain evidence="7 8">CBS 43764</strain>
    </source>
</reference>
<dbReference type="Gene3D" id="3.50.50.60">
    <property type="entry name" value="FAD/NAD(P)-binding domain"/>
    <property type="match status" value="1"/>
</dbReference>
<evidence type="ECO:0000256" key="4">
    <source>
        <dbReference type="ARBA" id="ARBA00023002"/>
    </source>
</evidence>
<keyword evidence="5" id="KW-0503">Monooxygenase</keyword>
<dbReference type="OrthoDB" id="16820at2759"/>
<dbReference type="STRING" id="253628.A0A0D2B179"/>
<dbReference type="Proteomes" id="UP000053259">
    <property type="component" value="Unassembled WGS sequence"/>
</dbReference>
<dbReference type="Pfam" id="PF01494">
    <property type="entry name" value="FAD_binding_3"/>
    <property type="match status" value="2"/>
</dbReference>
<dbReference type="RefSeq" id="XP_016214938.1">
    <property type="nucleotide sequence ID" value="XM_016357534.1"/>
</dbReference>
<evidence type="ECO:0000259" key="6">
    <source>
        <dbReference type="Pfam" id="PF01494"/>
    </source>
</evidence>
<keyword evidence="2" id="KW-0285">Flavoprotein</keyword>
<dbReference type="PANTHER" id="PTHR13789:SF309">
    <property type="entry name" value="PUTATIVE (AFU_ORTHOLOGUE AFUA_6G14510)-RELATED"/>
    <property type="match status" value="1"/>
</dbReference>
<evidence type="ECO:0000256" key="2">
    <source>
        <dbReference type="ARBA" id="ARBA00022630"/>
    </source>
</evidence>
<proteinExistence type="inferred from homology"/>
<dbReference type="InParanoid" id="A0A0D2B179"/>
<organism evidence="7 8">
    <name type="scientific">Verruconis gallopava</name>
    <dbReference type="NCBI Taxonomy" id="253628"/>
    <lineage>
        <taxon>Eukaryota</taxon>
        <taxon>Fungi</taxon>
        <taxon>Dikarya</taxon>
        <taxon>Ascomycota</taxon>
        <taxon>Pezizomycotina</taxon>
        <taxon>Dothideomycetes</taxon>
        <taxon>Pleosporomycetidae</taxon>
        <taxon>Venturiales</taxon>
        <taxon>Sympoventuriaceae</taxon>
        <taxon>Verruconis</taxon>
    </lineage>
</organism>
<evidence type="ECO:0000313" key="8">
    <source>
        <dbReference type="Proteomes" id="UP000053259"/>
    </source>
</evidence>
<evidence type="ECO:0000256" key="3">
    <source>
        <dbReference type="ARBA" id="ARBA00022827"/>
    </source>
</evidence>
<evidence type="ECO:0000256" key="1">
    <source>
        <dbReference type="ARBA" id="ARBA00007992"/>
    </source>
</evidence>
<feature type="domain" description="FAD-binding" evidence="6">
    <location>
        <begin position="7"/>
        <end position="171"/>
    </location>
</feature>
<keyword evidence="3" id="KW-0274">FAD</keyword>
<dbReference type="InterPro" id="IPR050493">
    <property type="entry name" value="FAD-dep_Monooxygenase_BioMet"/>
</dbReference>
<dbReference type="GO" id="GO:0071949">
    <property type="term" value="F:FAD binding"/>
    <property type="evidence" value="ECO:0007669"/>
    <property type="project" value="InterPro"/>
</dbReference>
<dbReference type="InterPro" id="IPR002938">
    <property type="entry name" value="FAD-bd"/>
</dbReference>
<dbReference type="GO" id="GO:0004497">
    <property type="term" value="F:monooxygenase activity"/>
    <property type="evidence" value="ECO:0007669"/>
    <property type="project" value="UniProtKB-KW"/>
</dbReference>
<dbReference type="FunFam" id="3.50.50.60:FF:000156">
    <property type="entry name" value="Salicylate hydroxylase, putative"/>
    <property type="match status" value="1"/>
</dbReference>
<dbReference type="PANTHER" id="PTHR13789">
    <property type="entry name" value="MONOOXYGENASE"/>
    <property type="match status" value="1"/>
</dbReference>
<dbReference type="GeneID" id="27312196"/>
<dbReference type="SUPFAM" id="SSF51905">
    <property type="entry name" value="FAD/NAD(P)-binding domain"/>
    <property type="match status" value="1"/>
</dbReference>
<gene>
    <name evidence="7" type="ORF">PV09_04223</name>
</gene>
<evidence type="ECO:0000256" key="5">
    <source>
        <dbReference type="ARBA" id="ARBA00023033"/>
    </source>
</evidence>
<keyword evidence="8" id="KW-1185">Reference proteome</keyword>
<dbReference type="HOGENOM" id="CLU_009665_19_5_1"/>
<sequence length="421" mass="46619">MEQKKRAIIIGGGPAGLLAALRLTQHNDMATIVYEIRPEPTTLGGAIGIPSNGLRLLARLGLYDALLERGCLTPEIVMHSLDGSELGKLAMVSWSEQKTGFGYLRIQRTAVMDVLLEAASKAGIPVVFGKSIKAIDEDDISVTATFSDGTSDSADFMIGADGIHSAVRRLYIDPSITPKYTGIANLYALVSTKSLRKEASELRNLNPTLTEDGLFAISPCTPDGQLLYWFFSRELPPPATGDDRDGWEHRGKEEVDSVKATVLGLLGQSQSKWTIMLKDIVKSTDTVRFYPVYHIPPGVMWHRGRCLLIGDAAHAMPPHASQGVSMASEDVIMLSKLLRDFSHLPYTRIFERYEEKRRPRTEKFLTTAQRNGTVRKKVSPIKLRFYEYAVWAALGLYRMSGIGKLGINQKDLVYDPEDEAF</sequence>
<dbReference type="EMBL" id="KN847539">
    <property type="protein sequence ID" value="KIW05069.1"/>
    <property type="molecule type" value="Genomic_DNA"/>
</dbReference>
<dbReference type="InterPro" id="IPR036188">
    <property type="entry name" value="FAD/NAD-bd_sf"/>
</dbReference>
<evidence type="ECO:0000313" key="7">
    <source>
        <dbReference type="EMBL" id="KIW05069.1"/>
    </source>
</evidence>
<dbReference type="AlphaFoldDB" id="A0A0D2B179"/>
<keyword evidence="4" id="KW-0560">Oxidoreductase</keyword>
<accession>A0A0D2B179</accession>
<dbReference type="PRINTS" id="PR00420">
    <property type="entry name" value="RNGMNOXGNASE"/>
</dbReference>
<protein>
    <recommendedName>
        <fullName evidence="6">FAD-binding domain-containing protein</fullName>
    </recommendedName>
</protein>
<feature type="domain" description="FAD-binding" evidence="6">
    <location>
        <begin position="301"/>
        <end position="366"/>
    </location>
</feature>